<dbReference type="EMBL" id="MCGT01000009">
    <property type="protein sequence ID" value="ORX56924.1"/>
    <property type="molecule type" value="Genomic_DNA"/>
</dbReference>
<dbReference type="STRING" id="101127.A0A1X2GMB9"/>
<dbReference type="AlphaFoldDB" id="A0A1X2GMB9"/>
<evidence type="ECO:0000313" key="13">
    <source>
        <dbReference type="Proteomes" id="UP000242146"/>
    </source>
</evidence>
<evidence type="ECO:0000256" key="2">
    <source>
        <dbReference type="ARBA" id="ARBA00009918"/>
    </source>
</evidence>
<dbReference type="InterPro" id="IPR012913">
    <property type="entry name" value="OS9-like_dom"/>
</dbReference>
<evidence type="ECO:0000313" key="12">
    <source>
        <dbReference type="EMBL" id="ORX56924.1"/>
    </source>
</evidence>
<dbReference type="PANTHER" id="PTHR15414:SF0">
    <property type="entry name" value="ENDOPLASMIC RETICULUM LECTIN 1"/>
    <property type="match status" value="1"/>
</dbReference>
<feature type="signal peptide" evidence="10">
    <location>
        <begin position="1"/>
        <end position="17"/>
    </location>
</feature>
<comment type="subcellular location">
    <subcellularLocation>
        <location evidence="1">Endoplasmic reticulum membrane</location>
        <topology evidence="1">Peripheral membrane protein</topology>
        <orientation evidence="1">Lumenal side</orientation>
    </subcellularLocation>
</comment>
<dbReference type="Pfam" id="PF07915">
    <property type="entry name" value="PRKCSH"/>
    <property type="match status" value="1"/>
</dbReference>
<comment type="similarity">
    <text evidence="2">Belongs to the OS-9 family.</text>
</comment>
<evidence type="ECO:0000259" key="11">
    <source>
        <dbReference type="PROSITE" id="PS51914"/>
    </source>
</evidence>
<dbReference type="GO" id="GO:0030246">
    <property type="term" value="F:carbohydrate binding"/>
    <property type="evidence" value="ECO:0007669"/>
    <property type="project" value="UniProtKB-KW"/>
</dbReference>
<evidence type="ECO:0000256" key="7">
    <source>
        <dbReference type="ARBA" id="ARBA00023157"/>
    </source>
</evidence>
<feature type="region of interest" description="Disordered" evidence="9">
    <location>
        <begin position="314"/>
        <end position="362"/>
    </location>
</feature>
<dbReference type="Gene3D" id="2.70.130.10">
    <property type="entry name" value="Mannose-6-phosphate receptor binding domain"/>
    <property type="match status" value="1"/>
</dbReference>
<sequence>MLLRIPLLLFLATVCHGSSFVYEDFLAHPRYRLKLTEKKIPESKLTSSMATSQQLSWLQDFPLDPPADHPDGSQVTMMSASGQPFLCTIPAITSRTKPTKSPEPDVEQTIERGLALLKPLDHQCLYFQTHGYWTYEYCHRQHVRQFHIDASKTDSNDRYMVDAKTSFILGHYEQPDYHEASTNLVAPIDKEGILYGTAVNPFLDPQQEKPPSAMTTSLKQVGGKRLLIQHWTDGTNCDLTNRPRSIDIQYQCDREAKDYIAMFEEVSTCHYLMTISTPRLCDDQLLSDTSDELAHTIECNPVVPEHLLLDGQRADHTQRAGEKPDPTDRQQTSEDVPEADEEIATEQQQRAASEPAPTEDDAVVEDEASLAAMVQQLTKQVRQLQRQLDHQQQIQQEDPMLMESIYFLDQSGQIMGQSSQAAAKAIVEQFLNSNQPKANSGQDRPPSSPNSPTTNHQQQNKKAYEKNYYIPH</sequence>
<accession>A0A1X2GMB9</accession>
<evidence type="ECO:0000256" key="9">
    <source>
        <dbReference type="SAM" id="MobiDB-lite"/>
    </source>
</evidence>
<proteinExistence type="inferred from homology"/>
<name>A0A1X2GMB9_9FUNG</name>
<keyword evidence="6" id="KW-0256">Endoplasmic reticulum</keyword>
<keyword evidence="7" id="KW-1015">Disulfide bond</keyword>
<gene>
    <name evidence="12" type="ORF">DM01DRAFT_1406371</name>
</gene>
<comment type="caution">
    <text evidence="12">The sequence shown here is derived from an EMBL/GenBank/DDBJ whole genome shotgun (WGS) entry which is preliminary data.</text>
</comment>
<reference evidence="12 13" key="1">
    <citation type="submission" date="2016-07" db="EMBL/GenBank/DDBJ databases">
        <title>Pervasive Adenine N6-methylation of Active Genes in Fungi.</title>
        <authorList>
            <consortium name="DOE Joint Genome Institute"/>
            <person name="Mondo S.J."/>
            <person name="Dannebaum R.O."/>
            <person name="Kuo R.C."/>
            <person name="Labutti K."/>
            <person name="Haridas S."/>
            <person name="Kuo A."/>
            <person name="Salamov A."/>
            <person name="Ahrendt S.R."/>
            <person name="Lipzen A."/>
            <person name="Sullivan W."/>
            <person name="Andreopoulos W.B."/>
            <person name="Clum A."/>
            <person name="Lindquist E."/>
            <person name="Daum C."/>
            <person name="Ramamoorthy G.K."/>
            <person name="Gryganskyi A."/>
            <person name="Culley D."/>
            <person name="Magnuson J.K."/>
            <person name="James T.Y."/>
            <person name="O'Malley M.A."/>
            <person name="Stajich J.E."/>
            <person name="Spatafora J.W."/>
            <person name="Visel A."/>
            <person name="Grigoriev I.V."/>
        </authorList>
    </citation>
    <scope>NUCLEOTIDE SEQUENCE [LARGE SCALE GENOMIC DNA]</scope>
    <source>
        <strain evidence="12 13">NRRL 3301</strain>
    </source>
</reference>
<keyword evidence="4 10" id="KW-0732">Signal</keyword>
<feature type="domain" description="MRH" evidence="11">
    <location>
        <begin position="122"/>
        <end position="283"/>
    </location>
</feature>
<feature type="chain" id="PRO_5012868989" description="Protein OS-9 homolog" evidence="10">
    <location>
        <begin position="18"/>
        <end position="472"/>
    </location>
</feature>
<evidence type="ECO:0000256" key="1">
    <source>
        <dbReference type="ARBA" id="ARBA00004367"/>
    </source>
</evidence>
<keyword evidence="5" id="KW-0430">Lectin</keyword>
<dbReference type="GO" id="GO:0030968">
    <property type="term" value="P:endoplasmic reticulum unfolded protein response"/>
    <property type="evidence" value="ECO:0007669"/>
    <property type="project" value="InterPro"/>
</dbReference>
<evidence type="ECO:0000256" key="4">
    <source>
        <dbReference type="ARBA" id="ARBA00022729"/>
    </source>
</evidence>
<dbReference type="PANTHER" id="PTHR15414">
    <property type="entry name" value="OS-9-RELATED"/>
    <property type="match status" value="1"/>
</dbReference>
<feature type="compositionally biased region" description="Basic and acidic residues" evidence="9">
    <location>
        <begin position="314"/>
        <end position="332"/>
    </location>
</feature>
<dbReference type="GO" id="GO:0005789">
    <property type="term" value="C:endoplasmic reticulum membrane"/>
    <property type="evidence" value="ECO:0007669"/>
    <property type="project" value="UniProtKB-SubCell"/>
</dbReference>
<evidence type="ECO:0000256" key="10">
    <source>
        <dbReference type="SAM" id="SignalP"/>
    </source>
</evidence>
<feature type="compositionally biased region" description="Polar residues" evidence="9">
    <location>
        <begin position="430"/>
        <end position="442"/>
    </location>
</feature>
<dbReference type="OrthoDB" id="448954at2759"/>
<evidence type="ECO:0000256" key="8">
    <source>
        <dbReference type="SAM" id="Coils"/>
    </source>
</evidence>
<dbReference type="GO" id="GO:0005788">
    <property type="term" value="C:endoplasmic reticulum lumen"/>
    <property type="evidence" value="ECO:0007669"/>
    <property type="project" value="TreeGrafter"/>
</dbReference>
<dbReference type="PROSITE" id="PS51914">
    <property type="entry name" value="MRH"/>
    <property type="match status" value="1"/>
</dbReference>
<dbReference type="GO" id="GO:0030970">
    <property type="term" value="P:retrograde protein transport, ER to cytosol"/>
    <property type="evidence" value="ECO:0007669"/>
    <property type="project" value="TreeGrafter"/>
</dbReference>
<feature type="compositionally biased region" description="Acidic residues" evidence="9">
    <location>
        <begin position="335"/>
        <end position="344"/>
    </location>
</feature>
<evidence type="ECO:0000256" key="5">
    <source>
        <dbReference type="ARBA" id="ARBA00022734"/>
    </source>
</evidence>
<keyword evidence="8" id="KW-0175">Coiled coil</keyword>
<evidence type="ECO:0000256" key="6">
    <source>
        <dbReference type="ARBA" id="ARBA00022824"/>
    </source>
</evidence>
<dbReference type="InterPro" id="IPR044865">
    <property type="entry name" value="MRH_dom"/>
</dbReference>
<keyword evidence="13" id="KW-1185">Reference proteome</keyword>
<dbReference type="Proteomes" id="UP000242146">
    <property type="component" value="Unassembled WGS sequence"/>
</dbReference>
<organism evidence="12 13">
    <name type="scientific">Hesseltinella vesiculosa</name>
    <dbReference type="NCBI Taxonomy" id="101127"/>
    <lineage>
        <taxon>Eukaryota</taxon>
        <taxon>Fungi</taxon>
        <taxon>Fungi incertae sedis</taxon>
        <taxon>Mucoromycota</taxon>
        <taxon>Mucoromycotina</taxon>
        <taxon>Mucoromycetes</taxon>
        <taxon>Mucorales</taxon>
        <taxon>Cunninghamellaceae</taxon>
        <taxon>Hesseltinella</taxon>
    </lineage>
</organism>
<evidence type="ECO:0000256" key="3">
    <source>
        <dbReference type="ARBA" id="ARBA00018727"/>
    </source>
</evidence>
<dbReference type="InterPro" id="IPR009011">
    <property type="entry name" value="Man6P_isomerase_rcpt-bd_dom_sf"/>
</dbReference>
<feature type="coiled-coil region" evidence="8">
    <location>
        <begin position="367"/>
        <end position="394"/>
    </location>
</feature>
<protein>
    <recommendedName>
        <fullName evidence="3">Protein OS-9 homolog</fullName>
    </recommendedName>
</protein>
<dbReference type="InterPro" id="IPR045149">
    <property type="entry name" value="OS-9-like"/>
</dbReference>
<feature type="region of interest" description="Disordered" evidence="9">
    <location>
        <begin position="430"/>
        <end position="472"/>
    </location>
</feature>
<dbReference type="SUPFAM" id="SSF50911">
    <property type="entry name" value="Mannose 6-phosphate receptor domain"/>
    <property type="match status" value="1"/>
</dbReference>